<dbReference type="KEGG" id="azq:G3580_06095"/>
<organism evidence="3 4">
    <name type="scientific">Nitrogeniibacter mangrovi</name>
    <dbReference type="NCBI Taxonomy" id="2016596"/>
    <lineage>
        <taxon>Bacteria</taxon>
        <taxon>Pseudomonadati</taxon>
        <taxon>Pseudomonadota</taxon>
        <taxon>Betaproteobacteria</taxon>
        <taxon>Rhodocyclales</taxon>
        <taxon>Zoogloeaceae</taxon>
        <taxon>Nitrogeniibacter</taxon>
    </lineage>
</organism>
<proteinExistence type="predicted"/>
<dbReference type="PANTHER" id="PTHR35399:SF2">
    <property type="entry name" value="DUF839 DOMAIN-CONTAINING PROTEIN"/>
    <property type="match status" value="1"/>
</dbReference>
<dbReference type="Pfam" id="PF05787">
    <property type="entry name" value="PhoX"/>
    <property type="match status" value="2"/>
</dbReference>
<dbReference type="PANTHER" id="PTHR35399">
    <property type="entry name" value="SLR8030 PROTEIN"/>
    <property type="match status" value="1"/>
</dbReference>
<protein>
    <submittedName>
        <fullName evidence="3">DUF839 domain-containing protein</fullName>
    </submittedName>
</protein>
<dbReference type="AlphaFoldDB" id="A0A6C1B0X7"/>
<evidence type="ECO:0000313" key="3">
    <source>
        <dbReference type="EMBL" id="QID17252.1"/>
    </source>
</evidence>
<sequence length="464" mass="48594">MVKPLALAVFGVFASAQAFAAGNTLFDELDPLTAPSSAVSVADEATQALLLSTAPGITVTQSTLASRSTVGSLSDINVGRYWDMIDTNRTGADQGRYLFMPFEPSNQSGANTGSGALRYDKLTGATTTIVAVGTQNWQRGDASRWAPWGGWMTGEENFNGVAGSATGRLFEVTNPVTATATTLTNGNGNLVQRNTMLPLVSHEGLAFDSANNFYFIDENSGGSFYKFVSANPNAANGDDFFANGTTYALQVGTGSNADVGGSFNWVDIGVSGAGQDGRTLADAAGATAFNRPEDMEVFTLGNGHEAIAFNATGTHTTWTVDLSDMSITELVTRNTIDVATGLAVGSDFTSPDNIAIDADGNLYIVEDQGVPNADIWQVIDSDGDGVAEGVKRWAALQVAGAEPTGLFFDPYDPNTAYLNIQHPGSDNDRLMKISVSAVPEPESYAMLLAGLGLVGAIARRRRAA</sequence>
<dbReference type="RefSeq" id="WP_173764417.1">
    <property type="nucleotide sequence ID" value="NZ_CP048836.1"/>
</dbReference>
<dbReference type="Proteomes" id="UP000501991">
    <property type="component" value="Chromosome"/>
</dbReference>
<dbReference type="InterPro" id="IPR011042">
    <property type="entry name" value="6-blade_b-propeller_TolB-like"/>
</dbReference>
<accession>A0A6C1B0X7</accession>
<keyword evidence="4" id="KW-1185">Reference proteome</keyword>
<evidence type="ECO:0000313" key="4">
    <source>
        <dbReference type="Proteomes" id="UP000501991"/>
    </source>
</evidence>
<dbReference type="InterPro" id="IPR008557">
    <property type="entry name" value="PhoX"/>
</dbReference>
<evidence type="ECO:0000259" key="2">
    <source>
        <dbReference type="Pfam" id="PF07589"/>
    </source>
</evidence>
<reference evidence="3 4" key="1">
    <citation type="submission" date="2020-02" db="EMBL/GenBank/DDBJ databases">
        <title>Nitrogenibacter mangrovi gen. nov., sp. nov. isolated from mangrove sediment, a denitrifying betaproteobacterium.</title>
        <authorList>
            <person name="Liao H."/>
            <person name="Tian Y."/>
        </authorList>
    </citation>
    <scope>NUCLEOTIDE SEQUENCE [LARGE SCALE GENOMIC DNA]</scope>
    <source>
        <strain evidence="3 4">M9-3-2</strain>
    </source>
</reference>
<feature type="domain" description="Ice-binding protein C-terminal" evidence="2">
    <location>
        <begin position="437"/>
        <end position="462"/>
    </location>
</feature>
<dbReference type="InterPro" id="IPR013424">
    <property type="entry name" value="Ice-binding_C"/>
</dbReference>
<dbReference type="Pfam" id="PF07589">
    <property type="entry name" value="PEP-CTERM"/>
    <property type="match status" value="1"/>
</dbReference>
<evidence type="ECO:0000256" key="1">
    <source>
        <dbReference type="SAM" id="SignalP"/>
    </source>
</evidence>
<keyword evidence="1" id="KW-0732">Signal</keyword>
<gene>
    <name evidence="3" type="ORF">G3580_06095</name>
</gene>
<dbReference type="SUPFAM" id="SSF101898">
    <property type="entry name" value="NHL repeat"/>
    <property type="match status" value="1"/>
</dbReference>
<feature type="chain" id="PRO_5025656907" evidence="1">
    <location>
        <begin position="21"/>
        <end position="464"/>
    </location>
</feature>
<dbReference type="EMBL" id="CP048836">
    <property type="protein sequence ID" value="QID17252.1"/>
    <property type="molecule type" value="Genomic_DNA"/>
</dbReference>
<dbReference type="Gene3D" id="2.120.10.30">
    <property type="entry name" value="TolB, C-terminal domain"/>
    <property type="match status" value="1"/>
</dbReference>
<name>A0A6C1B0X7_9RHOO</name>
<dbReference type="NCBIfam" id="TIGR02595">
    <property type="entry name" value="PEP_CTERM"/>
    <property type="match status" value="1"/>
</dbReference>
<feature type="signal peptide" evidence="1">
    <location>
        <begin position="1"/>
        <end position="20"/>
    </location>
</feature>